<sequence length="258" mass="29272">MIMRGRSDKEIILFPPDMQSGNRFAIENRKRSPNFYANGMLVLKQDHDTYTRLSSKQVSRTLQFSGKLERQGVAATYASPSNSRRLFVRDRKSNVNFLIDTGSDCSLIPASGSDKLSVPMQTFLAANDTTINVYKQKLLSLDLGLRKKLVYPFYVCNVQTAIIGADFLHYFNLQPDLRNRRLNDTCKNLNAYGILNKADIYSVKSIFCDDDFSKLLNDFSNIVKAPCANQIVEHSVSIILKLLVFLFLRNRVGLRPIA</sequence>
<dbReference type="GO" id="GO:0006508">
    <property type="term" value="P:proteolysis"/>
    <property type="evidence" value="ECO:0007669"/>
    <property type="project" value="InterPro"/>
</dbReference>
<evidence type="ECO:0000313" key="2">
    <source>
        <dbReference type="Proteomes" id="UP000499080"/>
    </source>
</evidence>
<dbReference type="EMBL" id="BGPR01000311">
    <property type="protein sequence ID" value="GBM12269.1"/>
    <property type="molecule type" value="Genomic_DNA"/>
</dbReference>
<dbReference type="SUPFAM" id="SSF50630">
    <property type="entry name" value="Acid proteases"/>
    <property type="match status" value="1"/>
</dbReference>
<dbReference type="InterPro" id="IPR001969">
    <property type="entry name" value="Aspartic_peptidase_AS"/>
</dbReference>
<dbReference type="Proteomes" id="UP000499080">
    <property type="component" value="Unassembled WGS sequence"/>
</dbReference>
<name>A0A4Y2D7P1_ARAVE</name>
<dbReference type="AlphaFoldDB" id="A0A4Y2D7P1"/>
<evidence type="ECO:0000313" key="1">
    <source>
        <dbReference type="EMBL" id="GBM12269.1"/>
    </source>
</evidence>
<evidence type="ECO:0008006" key="3">
    <source>
        <dbReference type="Google" id="ProtNLM"/>
    </source>
</evidence>
<gene>
    <name evidence="1" type="ORF">AVEN_155272_1</name>
</gene>
<dbReference type="PROSITE" id="PS00141">
    <property type="entry name" value="ASP_PROTEASE"/>
    <property type="match status" value="1"/>
</dbReference>
<reference evidence="1 2" key="1">
    <citation type="journal article" date="2019" name="Sci. Rep.">
        <title>Orb-weaving spider Araneus ventricosus genome elucidates the spidroin gene catalogue.</title>
        <authorList>
            <person name="Kono N."/>
            <person name="Nakamura H."/>
            <person name="Ohtoshi R."/>
            <person name="Moran D.A.P."/>
            <person name="Shinohara A."/>
            <person name="Yoshida Y."/>
            <person name="Fujiwara M."/>
            <person name="Mori M."/>
            <person name="Tomita M."/>
            <person name="Arakawa K."/>
        </authorList>
    </citation>
    <scope>NUCLEOTIDE SEQUENCE [LARGE SCALE GENOMIC DNA]</scope>
</reference>
<dbReference type="InterPro" id="IPR021109">
    <property type="entry name" value="Peptidase_aspartic_dom_sf"/>
</dbReference>
<dbReference type="OrthoDB" id="6538132at2759"/>
<keyword evidence="2" id="KW-1185">Reference proteome</keyword>
<dbReference type="GO" id="GO:0004190">
    <property type="term" value="F:aspartic-type endopeptidase activity"/>
    <property type="evidence" value="ECO:0007669"/>
    <property type="project" value="InterPro"/>
</dbReference>
<protein>
    <recommendedName>
        <fullName evidence="3">Peptidase A2 domain-containing protein</fullName>
    </recommendedName>
</protein>
<organism evidence="1 2">
    <name type="scientific">Araneus ventricosus</name>
    <name type="common">Orbweaver spider</name>
    <name type="synonym">Epeira ventricosa</name>
    <dbReference type="NCBI Taxonomy" id="182803"/>
    <lineage>
        <taxon>Eukaryota</taxon>
        <taxon>Metazoa</taxon>
        <taxon>Ecdysozoa</taxon>
        <taxon>Arthropoda</taxon>
        <taxon>Chelicerata</taxon>
        <taxon>Arachnida</taxon>
        <taxon>Araneae</taxon>
        <taxon>Araneomorphae</taxon>
        <taxon>Entelegynae</taxon>
        <taxon>Araneoidea</taxon>
        <taxon>Araneidae</taxon>
        <taxon>Araneus</taxon>
    </lineage>
</organism>
<dbReference type="Gene3D" id="2.40.70.10">
    <property type="entry name" value="Acid Proteases"/>
    <property type="match status" value="1"/>
</dbReference>
<comment type="caution">
    <text evidence="1">The sequence shown here is derived from an EMBL/GenBank/DDBJ whole genome shotgun (WGS) entry which is preliminary data.</text>
</comment>
<accession>A0A4Y2D7P1</accession>
<proteinExistence type="predicted"/>